<keyword evidence="4" id="KW-1185">Reference proteome</keyword>
<evidence type="ECO:0000313" key="3">
    <source>
        <dbReference type="EMBL" id="SDM87814.1"/>
    </source>
</evidence>
<evidence type="ECO:0000256" key="1">
    <source>
        <dbReference type="ARBA" id="ARBA00023125"/>
    </source>
</evidence>
<dbReference type="CDD" id="cd00093">
    <property type="entry name" value="HTH_XRE"/>
    <property type="match status" value="1"/>
</dbReference>
<reference evidence="4" key="1">
    <citation type="submission" date="2016-10" db="EMBL/GenBank/DDBJ databases">
        <authorList>
            <person name="Varghese N."/>
            <person name="Submissions S."/>
        </authorList>
    </citation>
    <scope>NUCLEOTIDE SEQUENCE [LARGE SCALE GENOMIC DNA]</scope>
    <source>
        <strain evidence="4">M83</strain>
    </source>
</reference>
<dbReference type="PROSITE" id="PS50943">
    <property type="entry name" value="HTH_CROC1"/>
    <property type="match status" value="1"/>
</dbReference>
<dbReference type="GO" id="GO:0003700">
    <property type="term" value="F:DNA-binding transcription factor activity"/>
    <property type="evidence" value="ECO:0007669"/>
    <property type="project" value="TreeGrafter"/>
</dbReference>
<dbReference type="SMART" id="SM00530">
    <property type="entry name" value="HTH_XRE"/>
    <property type="match status" value="1"/>
</dbReference>
<sequence length="193" mass="22310">MNYEEHIGENIRSVRSAQGLSQQAVADLCGFSNTILSQYENGKKIPNLVTTAKIAKALNVSIDRLYYGDENNAFITMQSDDGKKIVNSIYLLWSKGVIYYNGNPNYSYEAMMLSSYGIDEQINKNGLYLEIMKHQEPIKRLINQLNEFKERKDTYQTPDRFLEMILDSVASEINKEIQNYKNMSKKDKFLYGR</sequence>
<proteinExistence type="predicted"/>
<dbReference type="SUPFAM" id="SSF47413">
    <property type="entry name" value="lambda repressor-like DNA-binding domains"/>
    <property type="match status" value="1"/>
</dbReference>
<keyword evidence="1" id="KW-0238">DNA-binding</keyword>
<dbReference type="EMBL" id="FNHZ01000003">
    <property type="protein sequence ID" value="SDM87814.1"/>
    <property type="molecule type" value="Genomic_DNA"/>
</dbReference>
<dbReference type="InterPro" id="IPR010982">
    <property type="entry name" value="Lambda_DNA-bd_dom_sf"/>
</dbReference>
<dbReference type="PANTHER" id="PTHR46797:SF1">
    <property type="entry name" value="METHYLPHOSPHONATE SYNTHASE"/>
    <property type="match status" value="1"/>
</dbReference>
<dbReference type="GO" id="GO:0003677">
    <property type="term" value="F:DNA binding"/>
    <property type="evidence" value="ECO:0007669"/>
    <property type="project" value="UniProtKB-KW"/>
</dbReference>
<organism evidence="3 4">
    <name type="scientific">Lachnospira pectinoschiza</name>
    <dbReference type="NCBI Taxonomy" id="28052"/>
    <lineage>
        <taxon>Bacteria</taxon>
        <taxon>Bacillati</taxon>
        <taxon>Bacillota</taxon>
        <taxon>Clostridia</taxon>
        <taxon>Lachnospirales</taxon>
        <taxon>Lachnospiraceae</taxon>
        <taxon>Lachnospira</taxon>
    </lineage>
</organism>
<dbReference type="Pfam" id="PF01381">
    <property type="entry name" value="HTH_3"/>
    <property type="match status" value="1"/>
</dbReference>
<dbReference type="Proteomes" id="UP000187651">
    <property type="component" value="Unassembled WGS sequence"/>
</dbReference>
<feature type="domain" description="HTH cro/C1-type" evidence="2">
    <location>
        <begin position="11"/>
        <end position="65"/>
    </location>
</feature>
<dbReference type="AlphaFoldDB" id="A0A1G9WTB9"/>
<evidence type="ECO:0000313" key="4">
    <source>
        <dbReference type="Proteomes" id="UP000187651"/>
    </source>
</evidence>
<dbReference type="PANTHER" id="PTHR46797">
    <property type="entry name" value="HTH-TYPE TRANSCRIPTIONAL REGULATOR"/>
    <property type="match status" value="1"/>
</dbReference>
<protein>
    <submittedName>
        <fullName evidence="3">Transcriptional regulator, contains XRE-family HTH domain</fullName>
    </submittedName>
</protein>
<dbReference type="RefSeq" id="WP_074521488.1">
    <property type="nucleotide sequence ID" value="NZ_FNHZ01000003.1"/>
</dbReference>
<gene>
    <name evidence="3" type="ORF">SAMN05216544_1339</name>
</gene>
<dbReference type="OrthoDB" id="2002798at2"/>
<accession>A0A1G9WTB9</accession>
<dbReference type="InterPro" id="IPR050807">
    <property type="entry name" value="TransReg_Diox_bact_type"/>
</dbReference>
<evidence type="ECO:0000259" key="2">
    <source>
        <dbReference type="PROSITE" id="PS50943"/>
    </source>
</evidence>
<name>A0A1G9WTB9_9FIRM</name>
<dbReference type="InterPro" id="IPR001387">
    <property type="entry name" value="Cro/C1-type_HTH"/>
</dbReference>
<dbReference type="Gene3D" id="1.10.260.40">
    <property type="entry name" value="lambda repressor-like DNA-binding domains"/>
    <property type="match status" value="1"/>
</dbReference>
<dbReference type="GO" id="GO:0005829">
    <property type="term" value="C:cytosol"/>
    <property type="evidence" value="ECO:0007669"/>
    <property type="project" value="TreeGrafter"/>
</dbReference>